<evidence type="ECO:0000256" key="5">
    <source>
        <dbReference type="ARBA" id="ARBA00023002"/>
    </source>
</evidence>
<name>A0A7S1F7Z2_NOCSC</name>
<dbReference type="SUPFAM" id="SSF48452">
    <property type="entry name" value="TPR-like"/>
    <property type="match status" value="1"/>
</dbReference>
<feature type="domain" description="Aspartyl/asparaginy/proline hydroxylase" evidence="7">
    <location>
        <begin position="555"/>
        <end position="704"/>
    </location>
</feature>
<evidence type="ECO:0000313" key="9">
    <source>
        <dbReference type="EMBL" id="CAD8850643.1"/>
    </source>
</evidence>
<dbReference type="Gene3D" id="2.60.120.330">
    <property type="entry name" value="B-lactam Antibiotic, Isopenicillin N Synthase, Chain"/>
    <property type="match status" value="1"/>
</dbReference>
<protein>
    <recommendedName>
        <fullName evidence="10">Aspartyl/asparaginy/proline hydroxylase domain-containing protein</fullName>
    </recommendedName>
</protein>
<dbReference type="GO" id="GO:0051213">
    <property type="term" value="F:dioxygenase activity"/>
    <property type="evidence" value="ECO:0007669"/>
    <property type="project" value="UniProtKB-KW"/>
</dbReference>
<evidence type="ECO:0000256" key="3">
    <source>
        <dbReference type="ARBA" id="ARBA00022803"/>
    </source>
</evidence>
<dbReference type="Gene3D" id="1.25.40.10">
    <property type="entry name" value="Tetratricopeptide repeat domain"/>
    <property type="match status" value="1"/>
</dbReference>
<dbReference type="GO" id="GO:0016020">
    <property type="term" value="C:membrane"/>
    <property type="evidence" value="ECO:0007669"/>
    <property type="project" value="TreeGrafter"/>
</dbReference>
<dbReference type="Pfam" id="PF07719">
    <property type="entry name" value="TPR_2"/>
    <property type="match status" value="1"/>
</dbReference>
<proteinExistence type="inferred from homology"/>
<dbReference type="PANTHER" id="PTHR46332">
    <property type="entry name" value="ASPARTATE BETA-HYDROXYLASE DOMAIN-CONTAINING PROTEIN 2"/>
    <property type="match status" value="1"/>
</dbReference>
<dbReference type="InterPro" id="IPR011990">
    <property type="entry name" value="TPR-like_helical_dom_sf"/>
</dbReference>
<organism evidence="9">
    <name type="scientific">Noctiluca scintillans</name>
    <name type="common">Sea sparkle</name>
    <name type="synonym">Red tide dinoflagellate</name>
    <dbReference type="NCBI Taxonomy" id="2966"/>
    <lineage>
        <taxon>Eukaryota</taxon>
        <taxon>Sar</taxon>
        <taxon>Alveolata</taxon>
        <taxon>Dinophyceae</taxon>
        <taxon>Noctilucales</taxon>
        <taxon>Noctilucaceae</taxon>
        <taxon>Noctiluca</taxon>
    </lineage>
</organism>
<keyword evidence="2" id="KW-0677">Repeat</keyword>
<keyword evidence="3 6" id="KW-0802">TPR repeat</keyword>
<sequence>MKKSTGDTELADAERCVKAMEDLEDTYFGADKEQRMSSMATEANECMDQILANAANPPRTLRVRTFYLRGRAASLSPDQERVAETLLSKAIKLDPQCLAAWNALGDVYWNLGDMVQARQCFEQALELCGKNSVSLRNLSTVLRAVSEQEAKGDVLELARCRAQNFAAALEKAKEAVALDMNDPQNWETLGNAYFGDCFVNVKPADMDRTVDRSLTAYQKADALYERQNKPSPYLQMNRAKAAKYVENYDLAIDSFRKAHKIGAAGADEAATEILDLCRRLATAVRNKGDLKSKRLRELAGFHVESGARTLEEIRGGENAAQPLVARVINILDQKDETPTLMVCCDNSGAFFALSLYHVDFKKVADTVVPMKSILVIRSAELQSRVVHAAGDTVWEYPCVRVVRPVDVSIHGGVSFTAFVARSEFSAGKKVVSCGVAGEEPASVSVEEKEEALDVVTTASHDRISVGSDLPADVRSRVAKATLDGLRKLMANQCGPQSLSKISRVETMLERIGRNEMLDETNALGRRHVAGYIADLTPATPFHSLEGLSWSSELQSHWTEIRDELRRHLDEHAWQTGAISQGNEAYGPTWRISEVYSHGTWQHGDRWKVTHSVLKRLQGISISEVFFARLAGHSTIDPHSDNTNYILTCHLGLDLQEMASSLQVGNEEVFWEEGEMFMFDHTFVHSARNFSSRHRYALVVRLWHPQLSEEERIAIDLAQGILASTAQKGRR</sequence>
<evidence type="ECO:0000256" key="1">
    <source>
        <dbReference type="ARBA" id="ARBA00007730"/>
    </source>
</evidence>
<dbReference type="InterPro" id="IPR013105">
    <property type="entry name" value="TPR_2"/>
</dbReference>
<dbReference type="InterPro" id="IPR027443">
    <property type="entry name" value="IPNS-like_sf"/>
</dbReference>
<evidence type="ECO:0000256" key="4">
    <source>
        <dbReference type="ARBA" id="ARBA00022964"/>
    </source>
</evidence>
<evidence type="ECO:0008006" key="10">
    <source>
        <dbReference type="Google" id="ProtNLM"/>
    </source>
</evidence>
<accession>A0A7S1F7Z2</accession>
<dbReference type="SMART" id="SM00028">
    <property type="entry name" value="TPR"/>
    <property type="match status" value="2"/>
</dbReference>
<evidence type="ECO:0000259" key="8">
    <source>
        <dbReference type="Pfam" id="PF16669"/>
    </source>
</evidence>
<feature type="repeat" description="TPR" evidence="6">
    <location>
        <begin position="98"/>
        <end position="131"/>
    </location>
</feature>
<keyword evidence="5" id="KW-0560">Oxidoreductase</keyword>
<evidence type="ECO:0000259" key="7">
    <source>
        <dbReference type="Pfam" id="PF05118"/>
    </source>
</evidence>
<reference evidence="9" key="1">
    <citation type="submission" date="2021-01" db="EMBL/GenBank/DDBJ databases">
        <authorList>
            <person name="Corre E."/>
            <person name="Pelletier E."/>
            <person name="Niang G."/>
            <person name="Scheremetjew M."/>
            <person name="Finn R."/>
            <person name="Kale V."/>
            <person name="Holt S."/>
            <person name="Cochrane G."/>
            <person name="Meng A."/>
            <person name="Brown T."/>
            <person name="Cohen L."/>
        </authorList>
    </citation>
    <scope>NUCLEOTIDE SEQUENCE</scope>
</reference>
<dbReference type="InterPro" id="IPR007803">
    <property type="entry name" value="Asp/Arg/Pro-Hydrxlase"/>
</dbReference>
<dbReference type="InterPro" id="IPR032076">
    <property type="entry name" value="TTC5_OB"/>
</dbReference>
<dbReference type="InterPro" id="IPR019734">
    <property type="entry name" value="TPR_rpt"/>
</dbReference>
<dbReference type="SUPFAM" id="SSF51197">
    <property type="entry name" value="Clavaminate synthase-like"/>
    <property type="match status" value="1"/>
</dbReference>
<comment type="similarity">
    <text evidence="1">Belongs to the aspartyl/asparaginyl beta-hydroxylase family.</text>
</comment>
<evidence type="ECO:0000256" key="2">
    <source>
        <dbReference type="ARBA" id="ARBA00022737"/>
    </source>
</evidence>
<dbReference type="PANTHER" id="PTHR46332:SF5">
    <property type="entry name" value="ASPARTATE BETA-HYDROXYLASE DOMAIN CONTAINING 2"/>
    <property type="match status" value="1"/>
</dbReference>
<keyword evidence="4" id="KW-0223">Dioxygenase</keyword>
<dbReference type="Pfam" id="PF05118">
    <property type="entry name" value="Asp_Arg_Hydrox"/>
    <property type="match status" value="1"/>
</dbReference>
<dbReference type="InterPro" id="IPR051821">
    <property type="entry name" value="Asp/Asn_beta-hydroxylase"/>
</dbReference>
<dbReference type="AlphaFoldDB" id="A0A7S1F7Z2"/>
<gene>
    <name evidence="9" type="ORF">NSCI0253_LOCUS24993</name>
</gene>
<evidence type="ECO:0000256" key="6">
    <source>
        <dbReference type="PROSITE-ProRule" id="PRU00339"/>
    </source>
</evidence>
<dbReference type="Pfam" id="PF16669">
    <property type="entry name" value="TTC5_OB"/>
    <property type="match status" value="1"/>
</dbReference>
<dbReference type="PROSITE" id="PS50005">
    <property type="entry name" value="TPR"/>
    <property type="match status" value="1"/>
</dbReference>
<dbReference type="EMBL" id="HBFQ01035408">
    <property type="protein sequence ID" value="CAD8850643.1"/>
    <property type="molecule type" value="Transcribed_RNA"/>
</dbReference>
<feature type="domain" description="Tetratricopeptide repeat protein 5 OB fold" evidence="8">
    <location>
        <begin position="308"/>
        <end position="409"/>
    </location>
</feature>